<dbReference type="Proteomes" id="UP001151760">
    <property type="component" value="Unassembled WGS sequence"/>
</dbReference>
<gene>
    <name evidence="1" type="ORF">Tco_1079039</name>
</gene>
<proteinExistence type="predicted"/>
<feature type="non-terminal residue" evidence="1">
    <location>
        <position position="1"/>
    </location>
</feature>
<dbReference type="EMBL" id="BQNB010019900">
    <property type="protein sequence ID" value="GJT90194.1"/>
    <property type="molecule type" value="Genomic_DNA"/>
</dbReference>
<evidence type="ECO:0000313" key="1">
    <source>
        <dbReference type="EMBL" id="GJT90194.1"/>
    </source>
</evidence>
<sequence>TDAGEVAGTSGMSSFAWILSKMLPATSGIHAARTRCRFSDMLVIAEVLDAEVKKMEQRETRQPSCITFKLTATVWNDVTQQLEELKQRAEELGHRVDEL</sequence>
<protein>
    <submittedName>
        <fullName evidence="1">Uncharacterized protein</fullName>
    </submittedName>
</protein>
<comment type="caution">
    <text evidence="1">The sequence shown here is derived from an EMBL/GenBank/DDBJ whole genome shotgun (WGS) entry which is preliminary data.</text>
</comment>
<keyword evidence="2" id="KW-1185">Reference proteome</keyword>
<name>A0ABQ5HS12_9ASTR</name>
<accession>A0ABQ5HS12</accession>
<reference evidence="1" key="2">
    <citation type="submission" date="2022-01" db="EMBL/GenBank/DDBJ databases">
        <authorList>
            <person name="Yamashiro T."/>
            <person name="Shiraishi A."/>
            <person name="Satake H."/>
            <person name="Nakayama K."/>
        </authorList>
    </citation>
    <scope>NUCLEOTIDE SEQUENCE</scope>
</reference>
<organism evidence="1 2">
    <name type="scientific">Tanacetum coccineum</name>
    <dbReference type="NCBI Taxonomy" id="301880"/>
    <lineage>
        <taxon>Eukaryota</taxon>
        <taxon>Viridiplantae</taxon>
        <taxon>Streptophyta</taxon>
        <taxon>Embryophyta</taxon>
        <taxon>Tracheophyta</taxon>
        <taxon>Spermatophyta</taxon>
        <taxon>Magnoliopsida</taxon>
        <taxon>eudicotyledons</taxon>
        <taxon>Gunneridae</taxon>
        <taxon>Pentapetalae</taxon>
        <taxon>asterids</taxon>
        <taxon>campanulids</taxon>
        <taxon>Asterales</taxon>
        <taxon>Asteraceae</taxon>
        <taxon>Asteroideae</taxon>
        <taxon>Anthemideae</taxon>
        <taxon>Anthemidinae</taxon>
        <taxon>Tanacetum</taxon>
    </lineage>
</organism>
<reference evidence="1" key="1">
    <citation type="journal article" date="2022" name="Int. J. Mol. Sci.">
        <title>Draft Genome of Tanacetum Coccineum: Genomic Comparison of Closely Related Tanacetum-Family Plants.</title>
        <authorList>
            <person name="Yamashiro T."/>
            <person name="Shiraishi A."/>
            <person name="Nakayama K."/>
            <person name="Satake H."/>
        </authorList>
    </citation>
    <scope>NUCLEOTIDE SEQUENCE</scope>
</reference>
<evidence type="ECO:0000313" key="2">
    <source>
        <dbReference type="Proteomes" id="UP001151760"/>
    </source>
</evidence>